<reference evidence="3 4" key="1">
    <citation type="journal article" date="2016" name="Nat. Commun.">
        <title>Ectomycorrhizal ecology is imprinted in the genome of the dominant symbiotic fungus Cenococcum geophilum.</title>
        <authorList>
            <consortium name="DOE Joint Genome Institute"/>
            <person name="Peter M."/>
            <person name="Kohler A."/>
            <person name="Ohm R.A."/>
            <person name="Kuo A."/>
            <person name="Krutzmann J."/>
            <person name="Morin E."/>
            <person name="Arend M."/>
            <person name="Barry K.W."/>
            <person name="Binder M."/>
            <person name="Choi C."/>
            <person name="Clum A."/>
            <person name="Copeland A."/>
            <person name="Grisel N."/>
            <person name="Haridas S."/>
            <person name="Kipfer T."/>
            <person name="LaButti K."/>
            <person name="Lindquist E."/>
            <person name="Lipzen A."/>
            <person name="Maire R."/>
            <person name="Meier B."/>
            <person name="Mihaltcheva S."/>
            <person name="Molinier V."/>
            <person name="Murat C."/>
            <person name="Poggeler S."/>
            <person name="Quandt C.A."/>
            <person name="Sperisen C."/>
            <person name="Tritt A."/>
            <person name="Tisserant E."/>
            <person name="Crous P.W."/>
            <person name="Henrissat B."/>
            <person name="Nehls U."/>
            <person name="Egli S."/>
            <person name="Spatafora J.W."/>
            <person name="Grigoriev I.V."/>
            <person name="Martin F.M."/>
        </authorList>
    </citation>
    <scope>NUCLEOTIDE SEQUENCE [LARGE SCALE GENOMIC DNA]</scope>
    <source>
        <strain evidence="3 4">CBS 459.81</strain>
    </source>
</reference>
<accession>A0A8E2JJ72</accession>
<protein>
    <recommendedName>
        <fullName evidence="2">Inner kinetochore subunit AME1 domain-containing protein</fullName>
    </recommendedName>
</protein>
<feature type="compositionally biased region" description="Acidic residues" evidence="1">
    <location>
        <begin position="318"/>
        <end position="332"/>
    </location>
</feature>
<feature type="compositionally biased region" description="Basic and acidic residues" evidence="1">
    <location>
        <begin position="1"/>
        <end position="10"/>
    </location>
</feature>
<name>A0A8E2JJ72_9PEZI</name>
<dbReference type="InterPro" id="IPR048743">
    <property type="entry name" value="AME1"/>
</dbReference>
<feature type="domain" description="Inner kinetochore subunit AME1" evidence="2">
    <location>
        <begin position="466"/>
        <end position="652"/>
    </location>
</feature>
<keyword evidence="4" id="KW-1185">Reference proteome</keyword>
<dbReference type="EMBL" id="KV744840">
    <property type="protein sequence ID" value="OCK84302.1"/>
    <property type="molecule type" value="Genomic_DNA"/>
</dbReference>
<feature type="compositionally biased region" description="Polar residues" evidence="1">
    <location>
        <begin position="383"/>
        <end position="396"/>
    </location>
</feature>
<feature type="compositionally biased region" description="Polar residues" evidence="1">
    <location>
        <begin position="17"/>
        <end position="26"/>
    </location>
</feature>
<dbReference type="Pfam" id="PF20994">
    <property type="entry name" value="CENPU"/>
    <property type="match status" value="1"/>
</dbReference>
<dbReference type="Proteomes" id="UP000250266">
    <property type="component" value="Unassembled WGS sequence"/>
</dbReference>
<gene>
    <name evidence="3" type="ORF">K432DRAFT_320588</name>
</gene>
<feature type="compositionally biased region" description="Low complexity" evidence="1">
    <location>
        <begin position="32"/>
        <end position="77"/>
    </location>
</feature>
<evidence type="ECO:0000313" key="4">
    <source>
        <dbReference type="Proteomes" id="UP000250266"/>
    </source>
</evidence>
<feature type="compositionally biased region" description="Basic and acidic residues" evidence="1">
    <location>
        <begin position="289"/>
        <end position="302"/>
    </location>
</feature>
<evidence type="ECO:0000313" key="3">
    <source>
        <dbReference type="EMBL" id="OCK84302.1"/>
    </source>
</evidence>
<sequence>MAPNDREERRRMRQRGAGTQLQNVNFGFTFGANANTKKTAAPTPRQRSSSANAPSRRQRSSSAAPGSSAKSGISKSIKTPRYKSPSSFVTPTVTGKRKRGQHKRINAQDKEQDELEQHDEAHMVSSQKKGIAGARAFSASTSPQDNIPDELGENDESHLVSSVEKMREKLLKSFGVTPASASRSIRSTKRPDIIKEGVSTTAEGNSLGTGSFGSNIGLDIIQEGVSAPPKGSSTITRSARDARISLPAAQTPIQRPTTRRSLQKSAVPSISAAEIPAQEDDGSVDELSPDNKYEPGRAEHPQRTAAQPAVEQSLFASELEETEEAAEEIDELSPDHHRTTESAARPRLPSQASTDRDSEGEDHEAEEEENMQPPRKRAPLGVVSQNTRGRATSFTAPTIAPRNPAPAKRTKPTSTKPKKPRQERNGTAVPITIYRLFQPHKHRSRTARDSAEDADADAASTSFRLAGVNGVDVLAQITEEILSNEITSAHEKSQQAPNAHLRSQFKRKRGVIQLFNASLSDRLFELTEAVDAGSHLKGRLRDKLKEKLRLREEFLSIRKQREELAVRMDEVRAEHKEWVTAKKAKDELNATMFDIESAMQRGREKARKEGREGEGPDVPLEMLLETVAKDVVANGGGGLLQNLESFNGVLESAAAVLEGRA</sequence>
<feature type="compositionally biased region" description="Basic residues" evidence="1">
    <location>
        <begin position="408"/>
        <end position="421"/>
    </location>
</feature>
<dbReference type="OrthoDB" id="5377952at2759"/>
<feature type="region of interest" description="Disordered" evidence="1">
    <location>
        <begin position="224"/>
        <end position="426"/>
    </location>
</feature>
<feature type="compositionally biased region" description="Acidic residues" evidence="1">
    <location>
        <begin position="358"/>
        <end position="370"/>
    </location>
</feature>
<feature type="compositionally biased region" description="Polar residues" evidence="1">
    <location>
        <begin position="84"/>
        <end position="93"/>
    </location>
</feature>
<feature type="region of interest" description="Disordered" evidence="1">
    <location>
        <begin position="1"/>
        <end position="158"/>
    </location>
</feature>
<feature type="compositionally biased region" description="Acidic residues" evidence="1">
    <location>
        <begin position="277"/>
        <end position="288"/>
    </location>
</feature>
<feature type="compositionally biased region" description="Basic residues" evidence="1">
    <location>
        <begin position="95"/>
        <end position="105"/>
    </location>
</feature>
<feature type="region of interest" description="Disordered" evidence="1">
    <location>
        <begin position="174"/>
        <end position="209"/>
    </location>
</feature>
<organism evidence="3 4">
    <name type="scientific">Lepidopterella palustris CBS 459.81</name>
    <dbReference type="NCBI Taxonomy" id="1314670"/>
    <lineage>
        <taxon>Eukaryota</taxon>
        <taxon>Fungi</taxon>
        <taxon>Dikarya</taxon>
        <taxon>Ascomycota</taxon>
        <taxon>Pezizomycotina</taxon>
        <taxon>Dothideomycetes</taxon>
        <taxon>Pleosporomycetidae</taxon>
        <taxon>Mytilinidiales</taxon>
        <taxon>Argynnaceae</taxon>
        <taxon>Lepidopterella</taxon>
    </lineage>
</organism>
<dbReference type="AlphaFoldDB" id="A0A8E2JJ72"/>
<evidence type="ECO:0000256" key="1">
    <source>
        <dbReference type="SAM" id="MobiDB-lite"/>
    </source>
</evidence>
<proteinExistence type="predicted"/>
<evidence type="ECO:0000259" key="2">
    <source>
        <dbReference type="Pfam" id="PF20994"/>
    </source>
</evidence>
<feature type="compositionally biased region" description="Polar residues" evidence="1">
    <location>
        <begin position="198"/>
        <end position="209"/>
    </location>
</feature>